<dbReference type="Proteomes" id="UP000632740">
    <property type="component" value="Unassembled WGS sequence"/>
</dbReference>
<organism evidence="1 2">
    <name type="scientific">Cellulomonas chitinilytica</name>
    <dbReference type="NCBI Taxonomy" id="398759"/>
    <lineage>
        <taxon>Bacteria</taxon>
        <taxon>Bacillati</taxon>
        <taxon>Actinomycetota</taxon>
        <taxon>Actinomycetes</taxon>
        <taxon>Micrococcales</taxon>
        <taxon>Cellulomonadaceae</taxon>
        <taxon>Cellulomonas</taxon>
    </lineage>
</organism>
<reference evidence="1" key="1">
    <citation type="submission" date="2021-01" db="EMBL/GenBank/DDBJ databases">
        <title>Whole genome shotgun sequence of Cellulomonas chitinilytica NBRC 110799.</title>
        <authorList>
            <person name="Komaki H."/>
            <person name="Tamura T."/>
        </authorList>
    </citation>
    <scope>NUCLEOTIDE SEQUENCE</scope>
    <source>
        <strain evidence="1">NBRC 110799</strain>
    </source>
</reference>
<gene>
    <name evidence="1" type="ORF">Cch01nite_02040</name>
</gene>
<evidence type="ECO:0000313" key="2">
    <source>
        <dbReference type="Proteomes" id="UP000632740"/>
    </source>
</evidence>
<name>A0A919NYQ8_9CELL</name>
<protein>
    <submittedName>
        <fullName evidence="1">Uncharacterized protein</fullName>
    </submittedName>
</protein>
<keyword evidence="2" id="KW-1185">Reference proteome</keyword>
<accession>A0A919NYQ8</accession>
<comment type="caution">
    <text evidence="1">The sequence shown here is derived from an EMBL/GenBank/DDBJ whole genome shotgun (WGS) entry which is preliminary data.</text>
</comment>
<sequence>MPGGSCTASEVCRTTFPRAAGPGLRPGVRRWTGLSPGTDRSGGALAGPDVGTVVLRQPRAAVSGAAAGDASRVRASALALLVTQVLADHLDATVPADHLALVADLLDAGLDLHRVFLRRRMSLRGPAA</sequence>
<dbReference type="EMBL" id="BONK01000001">
    <property type="protein sequence ID" value="GIG19480.1"/>
    <property type="molecule type" value="Genomic_DNA"/>
</dbReference>
<proteinExistence type="predicted"/>
<evidence type="ECO:0000313" key="1">
    <source>
        <dbReference type="EMBL" id="GIG19480.1"/>
    </source>
</evidence>
<dbReference type="AlphaFoldDB" id="A0A919NYQ8"/>